<evidence type="ECO:0000256" key="2">
    <source>
        <dbReference type="ARBA" id="ARBA00006333"/>
    </source>
</evidence>
<organism evidence="8 9">
    <name type="scientific">Cytospora schulzeri</name>
    <dbReference type="NCBI Taxonomy" id="448051"/>
    <lineage>
        <taxon>Eukaryota</taxon>
        <taxon>Fungi</taxon>
        <taxon>Dikarya</taxon>
        <taxon>Ascomycota</taxon>
        <taxon>Pezizomycotina</taxon>
        <taxon>Sordariomycetes</taxon>
        <taxon>Sordariomycetidae</taxon>
        <taxon>Diaporthales</taxon>
        <taxon>Cytosporaceae</taxon>
        <taxon>Cytospora</taxon>
    </lineage>
</organism>
<evidence type="ECO:0000256" key="1">
    <source>
        <dbReference type="ARBA" id="ARBA00001946"/>
    </source>
</evidence>
<evidence type="ECO:0000313" key="8">
    <source>
        <dbReference type="EMBL" id="ROW08497.1"/>
    </source>
</evidence>
<comment type="cofactor">
    <cofactor evidence="1">
        <name>Mg(2+)</name>
        <dbReference type="ChEBI" id="CHEBI:18420"/>
    </cofactor>
</comment>
<sequence length="980" mass="109859">MNGQDKLNTEAILLLQRAVEGFDDKYGTGSMSCAVYDTAWLSLITKVIDGKKEWLFPQCFSYILDTQSDDGSWGLDTRCQIDGILNTAASLLTLKRHISEPLNTHTSSHHASREDLQKRVDSATASLRSQLKEWDVSATVHVGFEIIVPALLRYLQQEDSTLVFEFPGRNVLETINQAKLARFQAEFLYGPTKSTALHSLEVFVGMIDFDRVVHHKTQGSMMASPASTAAYLMNLSWWDDEAEEYLRHVIEFGAGKASGGVPSAYPSTHFEYTWILSTMLRSGFSSSSLDCPASRKMTQVLAQAFEDGDGVIGFAPFVGADVDDTAKGIVSMAFLGQPVKPEKMIMDFETETHFRTYAKERDPSFSANCNALSALLCQPDVSQYSSQIVKIVQYLCNHWWNSDGKTKDKWNLCHLYPSLLLVETMVDLMVLIDEGNITCHLSQELQSKMLITLFQACLRPLLEQRDDGSWDNSIEATAYGVLILCEARRLSMFADLRQPLESAIDLGVAYIQSLPVTTSVPMWIEKVSYGSVVLTDCYVLAALKASMSSPASSLVGASLFKSTQSVSGRKHVKLFQQTPLFAPFPEWQIQASMVESVLFQPLLRARRLSIFPRTDMEDDKYFDIIPFSWTSCNNRTRTWICNSFIYEMMVISFLNYQADEFMEATAGEVFYGQTDALRRLIDDAFSMDSNELQSLNGKGRGTNGSGVAEVSLPLSRFVEHISNHPCVLAASSWDRESVKRELRTFLHAHVTQSEDNARFQQGKQNHASTQRQAGTAVANTSTFDSFFHWVRTTSADHTSCPYSFSFVGCLLSALLVQGRESFPTVQEKYLASATCRHLATMCRMYNDYGSIVRDAEEGNVNSINFPEYQSFTNPGADTDTKSSMDLKKQALFDLAEYERACLDDALRRLASLPRETGDVVVDNAKDRQMTIWRMFCDVTDLYGQIYVVRDIASRMVFSRAYGNRMCNKVEGSDYVTTCVA</sequence>
<dbReference type="PIRSF" id="PIRSF036498">
    <property type="entry name" value="Ent-kaurene_synthase_fungi"/>
    <property type="match status" value="1"/>
</dbReference>
<name>A0A423WY98_9PEZI</name>
<evidence type="ECO:0008006" key="10">
    <source>
        <dbReference type="Google" id="ProtNLM"/>
    </source>
</evidence>
<dbReference type="GO" id="GO:0016102">
    <property type="term" value="P:diterpenoid biosynthetic process"/>
    <property type="evidence" value="ECO:0007669"/>
    <property type="project" value="TreeGrafter"/>
</dbReference>
<dbReference type="Gene3D" id="1.50.10.160">
    <property type="match status" value="1"/>
</dbReference>
<evidence type="ECO:0000256" key="7">
    <source>
        <dbReference type="SAM" id="MobiDB-lite"/>
    </source>
</evidence>
<evidence type="ECO:0000256" key="3">
    <source>
        <dbReference type="ARBA" id="ARBA00022723"/>
    </source>
</evidence>
<dbReference type="Proteomes" id="UP000283895">
    <property type="component" value="Unassembled WGS sequence"/>
</dbReference>
<keyword evidence="5" id="KW-0413">Isomerase</keyword>
<proteinExistence type="inferred from homology"/>
<feature type="region of interest" description="Disordered" evidence="7">
    <location>
        <begin position="755"/>
        <end position="774"/>
    </location>
</feature>
<comment type="similarity">
    <text evidence="2">Belongs to the terpene synthase family.</text>
</comment>
<keyword evidence="6" id="KW-0456">Lyase</keyword>
<comment type="caution">
    <text evidence="8">The sequence shown here is derived from an EMBL/GenBank/DDBJ whole genome shotgun (WGS) entry which is preliminary data.</text>
</comment>
<protein>
    <recommendedName>
        <fullName evidence="10">Ent-kaurene synthase</fullName>
    </recommendedName>
</protein>
<accession>A0A423WY98</accession>
<dbReference type="InterPro" id="IPR008930">
    <property type="entry name" value="Terpenoid_cyclase/PrenylTrfase"/>
</dbReference>
<dbReference type="SUPFAM" id="SSF48239">
    <property type="entry name" value="Terpenoid cyclases/Protein prenyltransferases"/>
    <property type="match status" value="1"/>
</dbReference>
<dbReference type="STRING" id="356882.A0A423WY98"/>
<dbReference type="InterPro" id="IPR050148">
    <property type="entry name" value="Terpene_synthase-like"/>
</dbReference>
<evidence type="ECO:0000256" key="5">
    <source>
        <dbReference type="ARBA" id="ARBA00023235"/>
    </source>
</evidence>
<dbReference type="PANTHER" id="PTHR31739">
    <property type="entry name" value="ENT-COPALYL DIPHOSPHATE SYNTHASE, CHLOROPLASTIC"/>
    <property type="match status" value="1"/>
</dbReference>
<dbReference type="GO" id="GO:0000287">
    <property type="term" value="F:magnesium ion binding"/>
    <property type="evidence" value="ECO:0007669"/>
    <property type="project" value="TreeGrafter"/>
</dbReference>
<reference evidence="8 9" key="1">
    <citation type="submission" date="2015-09" db="EMBL/GenBank/DDBJ databases">
        <title>Host preference determinants of Valsa canker pathogens revealed by comparative genomics.</title>
        <authorList>
            <person name="Yin Z."/>
            <person name="Huang L."/>
        </authorList>
    </citation>
    <scope>NUCLEOTIDE SEQUENCE [LARGE SCALE GENOMIC DNA]</scope>
    <source>
        <strain evidence="8 9">03-1</strain>
    </source>
</reference>
<dbReference type="GO" id="GO:0016853">
    <property type="term" value="F:isomerase activity"/>
    <property type="evidence" value="ECO:0007669"/>
    <property type="project" value="UniProtKB-KW"/>
</dbReference>
<dbReference type="PANTHER" id="PTHR31739:SF25">
    <property type="entry name" value="(E,E)-GERANYLLINALOOL SYNTHASE"/>
    <property type="match status" value="1"/>
</dbReference>
<dbReference type="GO" id="GO:0010333">
    <property type="term" value="F:terpene synthase activity"/>
    <property type="evidence" value="ECO:0007669"/>
    <property type="project" value="InterPro"/>
</dbReference>
<dbReference type="InterPro" id="IPR017057">
    <property type="entry name" value="Ent-kaurene_synthase_fun"/>
</dbReference>
<evidence type="ECO:0000313" key="9">
    <source>
        <dbReference type="Proteomes" id="UP000283895"/>
    </source>
</evidence>
<dbReference type="EMBL" id="LKEA01000006">
    <property type="protein sequence ID" value="ROW08497.1"/>
    <property type="molecule type" value="Genomic_DNA"/>
</dbReference>
<keyword evidence="9" id="KW-1185">Reference proteome</keyword>
<dbReference type="OrthoDB" id="2343925at2759"/>
<gene>
    <name evidence="8" type="ORF">VMCG_03254</name>
</gene>
<dbReference type="AlphaFoldDB" id="A0A423WY98"/>
<evidence type="ECO:0000256" key="4">
    <source>
        <dbReference type="ARBA" id="ARBA00022842"/>
    </source>
</evidence>
<evidence type="ECO:0000256" key="6">
    <source>
        <dbReference type="ARBA" id="ARBA00023239"/>
    </source>
</evidence>
<dbReference type="Gene3D" id="1.50.10.20">
    <property type="match status" value="1"/>
</dbReference>
<keyword evidence="4" id="KW-0460">Magnesium</keyword>
<keyword evidence="3" id="KW-0479">Metal-binding</keyword>